<dbReference type="SUPFAM" id="SSF50475">
    <property type="entry name" value="FMN-binding split barrel"/>
    <property type="match status" value="1"/>
</dbReference>
<dbReference type="Pfam" id="PF12900">
    <property type="entry name" value="Pyridox_ox_2"/>
    <property type="match status" value="1"/>
</dbReference>
<dbReference type="InterPro" id="IPR024747">
    <property type="entry name" value="Pyridox_Oxase-rel"/>
</dbReference>
<evidence type="ECO:0008006" key="3">
    <source>
        <dbReference type="Google" id="ProtNLM"/>
    </source>
</evidence>
<dbReference type="EMBL" id="VFOP01000001">
    <property type="protein sequence ID" value="TQL49502.1"/>
    <property type="molecule type" value="Genomic_DNA"/>
</dbReference>
<dbReference type="InterPro" id="IPR012349">
    <property type="entry name" value="Split_barrel_FMN-bd"/>
</dbReference>
<name>A0A542YN20_9MICO</name>
<accession>A0A542YN20</accession>
<dbReference type="AlphaFoldDB" id="A0A542YN20"/>
<proteinExistence type="predicted"/>
<evidence type="ECO:0000313" key="1">
    <source>
        <dbReference type="EMBL" id="TQL49502.1"/>
    </source>
</evidence>
<dbReference type="OrthoDB" id="7062584at2"/>
<dbReference type="Proteomes" id="UP000319516">
    <property type="component" value="Unassembled WGS sequence"/>
</dbReference>
<protein>
    <recommendedName>
        <fullName evidence="3">Pyridoxamine 5'-phosphate oxidase-like protein</fullName>
    </recommendedName>
</protein>
<reference evidence="1 2" key="1">
    <citation type="submission" date="2019-06" db="EMBL/GenBank/DDBJ databases">
        <title>Sequencing the genomes of 1000 actinobacteria strains.</title>
        <authorList>
            <person name="Klenk H.-P."/>
        </authorList>
    </citation>
    <scope>NUCLEOTIDE SEQUENCE [LARGE SCALE GENOMIC DNA]</scope>
    <source>
        <strain evidence="1 2">DSM 12335</strain>
    </source>
</reference>
<comment type="caution">
    <text evidence="1">The sequence shown here is derived from an EMBL/GenBank/DDBJ whole genome shotgun (WGS) entry which is preliminary data.</text>
</comment>
<dbReference type="Gene3D" id="2.30.110.10">
    <property type="entry name" value="Electron Transport, Fmn-binding Protein, Chain A"/>
    <property type="match status" value="1"/>
</dbReference>
<sequence>MDDRSTGRELPEAECWVRLRGEEFGRLGYHLVDEVHIVPLNYVVDGERIVLRTTPGSKLLGVEMSSDVAFEIDGQAGDRVWSVLARGQAHRLEGADARAADELPLPAWIETERYVNIAIQVTELTGREFLRRG</sequence>
<evidence type="ECO:0000313" key="2">
    <source>
        <dbReference type="Proteomes" id="UP000319516"/>
    </source>
</evidence>
<keyword evidence="2" id="KW-1185">Reference proteome</keyword>
<dbReference type="RefSeq" id="WP_141783757.1">
    <property type="nucleotide sequence ID" value="NZ_BAAAIK010000003.1"/>
</dbReference>
<gene>
    <name evidence="1" type="ORF">FB467_0575</name>
</gene>
<organism evidence="1 2">
    <name type="scientific">Ornithinicoccus hortensis</name>
    <dbReference type="NCBI Taxonomy" id="82346"/>
    <lineage>
        <taxon>Bacteria</taxon>
        <taxon>Bacillati</taxon>
        <taxon>Actinomycetota</taxon>
        <taxon>Actinomycetes</taxon>
        <taxon>Micrococcales</taxon>
        <taxon>Intrasporangiaceae</taxon>
        <taxon>Ornithinicoccus</taxon>
    </lineage>
</organism>